<accession>A0A1I7UTI2</accession>
<reference evidence="2" key="1">
    <citation type="submission" date="2016-11" db="UniProtKB">
        <authorList>
            <consortium name="WormBaseParasite"/>
        </authorList>
    </citation>
    <scope>IDENTIFICATION</scope>
</reference>
<evidence type="ECO:0000313" key="1">
    <source>
        <dbReference type="Proteomes" id="UP000095282"/>
    </source>
</evidence>
<sequence length="91" mass="10785">MESEDARLQEVMFYYILEAEHRMIMDALDNQGTKRTINGNWIEVKGMNGSELFIDASESIINIYTKPAYLEELSKRRERALARRVRNIRFQ</sequence>
<dbReference type="Proteomes" id="UP000095282">
    <property type="component" value="Unplaced"/>
</dbReference>
<organism evidence="1 2">
    <name type="scientific">Caenorhabditis tropicalis</name>
    <dbReference type="NCBI Taxonomy" id="1561998"/>
    <lineage>
        <taxon>Eukaryota</taxon>
        <taxon>Metazoa</taxon>
        <taxon>Ecdysozoa</taxon>
        <taxon>Nematoda</taxon>
        <taxon>Chromadorea</taxon>
        <taxon>Rhabditida</taxon>
        <taxon>Rhabditina</taxon>
        <taxon>Rhabditomorpha</taxon>
        <taxon>Rhabditoidea</taxon>
        <taxon>Rhabditidae</taxon>
        <taxon>Peloderinae</taxon>
        <taxon>Caenorhabditis</taxon>
    </lineage>
</organism>
<dbReference type="WBParaSite" id="Csp11.Scaffold630.g19197.t1">
    <property type="protein sequence ID" value="Csp11.Scaffold630.g19197.t1"/>
    <property type="gene ID" value="Csp11.Scaffold630.g19197"/>
</dbReference>
<evidence type="ECO:0000313" key="2">
    <source>
        <dbReference type="WBParaSite" id="Csp11.Scaffold630.g19197.t1"/>
    </source>
</evidence>
<name>A0A1I7UTI2_9PELO</name>
<keyword evidence="1" id="KW-1185">Reference proteome</keyword>
<dbReference type="AlphaFoldDB" id="A0A1I7UTI2"/>
<proteinExistence type="predicted"/>
<protein>
    <submittedName>
        <fullName evidence="2">DUF4288 domain-containing protein</fullName>
    </submittedName>
</protein>